<proteinExistence type="predicted"/>
<dbReference type="PANTHER" id="PTHR23155:SF1128">
    <property type="entry name" value="OS03G0849500 PROTEIN"/>
    <property type="match status" value="1"/>
</dbReference>
<dbReference type="Gene3D" id="1.10.10.10">
    <property type="entry name" value="Winged helix-like DNA-binding domain superfamily/Winged helix DNA-binding domain"/>
    <property type="match status" value="1"/>
</dbReference>
<dbReference type="HOGENOM" id="CLU_000837_8_11_1"/>
<dbReference type="CDD" id="cd14798">
    <property type="entry name" value="RX-CC_like"/>
    <property type="match status" value="1"/>
</dbReference>
<dbReference type="PRINTS" id="PR00364">
    <property type="entry name" value="DISEASERSIST"/>
</dbReference>
<sequence>MAVALVSVLVGSMLENLSSVLLKEAGLARGLQTDLESTLSTLQAVLHDAEKKQLKSEAVRNWLTKLKAAAYDAEDVVDEFAIEVQRCKQPRDDVGDDFNDKWSKSKVLLKCGAKGSAVLATTRIEMRLAFGMRNREEYANLEATGRVIVDNCGGVPLAIKSIGSLMRLKKNESEWLSMERSEIWDLQEEGSKILLALRLSYTNLKSHLKQSFSFCCIFPKDHAMPKDHLIAAWMANGFIPCKGQMHLHDMGNEIFNELVGRSFFQEVKEDELGYITCKRNVVWLRGIGCWRFLEWSSIKRLPESITSLPKLQALNLCYCKQLRILPKHMKYVKSLVYLRNEGCISLPSMPAGMGQLTYLRRLDLFIVGKNEGHQIAELERLNYLGGGLIISDLGNVKDLTDAKSADLMRKTILQSLTLSWHGNGDYLSGILLT</sequence>
<dbReference type="InterPro" id="IPR042197">
    <property type="entry name" value="Apaf_helical"/>
</dbReference>
<accession>B9H3A0</accession>
<dbReference type="Gene3D" id="3.80.10.10">
    <property type="entry name" value="Ribonuclease Inhibitor"/>
    <property type="match status" value="1"/>
</dbReference>
<evidence type="ECO:0000259" key="6">
    <source>
        <dbReference type="Pfam" id="PF25019"/>
    </source>
</evidence>
<evidence type="ECO:0000313" key="8">
    <source>
        <dbReference type="Proteomes" id="UP000006729"/>
    </source>
</evidence>
<dbReference type="PANTHER" id="PTHR23155">
    <property type="entry name" value="DISEASE RESISTANCE PROTEIN RP"/>
    <property type="match status" value="1"/>
</dbReference>
<dbReference type="InterPro" id="IPR032675">
    <property type="entry name" value="LRR_dom_sf"/>
</dbReference>
<dbReference type="InParanoid" id="B9H3A0"/>
<dbReference type="eggNOG" id="KOG4658">
    <property type="taxonomic scope" value="Eukaryota"/>
</dbReference>
<dbReference type="GO" id="GO:0043531">
    <property type="term" value="F:ADP binding"/>
    <property type="evidence" value="ECO:0007669"/>
    <property type="project" value="InterPro"/>
</dbReference>
<dbReference type="SUPFAM" id="SSF52058">
    <property type="entry name" value="L domain-like"/>
    <property type="match status" value="1"/>
</dbReference>
<gene>
    <name evidence="7" type="ORF">POPTR_004G087800</name>
</gene>
<dbReference type="Gene3D" id="1.20.5.4130">
    <property type="match status" value="1"/>
</dbReference>
<name>B9H3A0_POPTR</name>
<evidence type="ECO:0000259" key="4">
    <source>
        <dbReference type="Pfam" id="PF18052"/>
    </source>
</evidence>
<dbReference type="InterPro" id="IPR036388">
    <property type="entry name" value="WH-like_DNA-bd_sf"/>
</dbReference>
<dbReference type="Gene3D" id="1.10.8.430">
    <property type="entry name" value="Helical domain of apoptotic protease-activating factors"/>
    <property type="match status" value="1"/>
</dbReference>
<evidence type="ECO:0000259" key="5">
    <source>
        <dbReference type="Pfam" id="PF23559"/>
    </source>
</evidence>
<dbReference type="InterPro" id="IPR044974">
    <property type="entry name" value="Disease_R_plants"/>
</dbReference>
<dbReference type="AlphaFoldDB" id="B9H3A0"/>
<keyword evidence="3" id="KW-0611">Plant defense</keyword>
<keyword evidence="1" id="KW-0677">Repeat</keyword>
<dbReference type="Pfam" id="PF18052">
    <property type="entry name" value="Rx_N"/>
    <property type="match status" value="1"/>
</dbReference>
<dbReference type="GO" id="GO:0098542">
    <property type="term" value="P:defense response to other organism"/>
    <property type="evidence" value="ECO:0000318"/>
    <property type="project" value="GO_Central"/>
</dbReference>
<dbReference type="InterPro" id="IPR056789">
    <property type="entry name" value="LRR_R13L1-DRL21"/>
</dbReference>
<dbReference type="InterPro" id="IPR038005">
    <property type="entry name" value="RX-like_CC"/>
</dbReference>
<feature type="domain" description="R13L1/DRL21-like LRR repeat region" evidence="6">
    <location>
        <begin position="375"/>
        <end position="423"/>
    </location>
</feature>
<dbReference type="Proteomes" id="UP000006729">
    <property type="component" value="Chromosome 4"/>
</dbReference>
<keyword evidence="8" id="KW-1185">Reference proteome</keyword>
<feature type="domain" description="Disease resistance protein winged helix" evidence="5">
    <location>
        <begin position="217"/>
        <end position="271"/>
    </location>
</feature>
<dbReference type="SUPFAM" id="SSF52540">
    <property type="entry name" value="P-loop containing nucleoside triphosphate hydrolases"/>
    <property type="match status" value="1"/>
</dbReference>
<feature type="domain" description="Disease resistance N-terminal" evidence="4">
    <location>
        <begin position="10"/>
        <end position="89"/>
    </location>
</feature>
<dbReference type="InterPro" id="IPR058922">
    <property type="entry name" value="WHD_DRP"/>
</dbReference>
<dbReference type="InterPro" id="IPR027417">
    <property type="entry name" value="P-loop_NTPase"/>
</dbReference>
<protein>
    <recommendedName>
        <fullName evidence="9">Rx N-terminal domain-containing protein</fullName>
    </recommendedName>
</protein>
<evidence type="ECO:0000256" key="3">
    <source>
        <dbReference type="ARBA" id="ARBA00022821"/>
    </source>
</evidence>
<dbReference type="InterPro" id="IPR041118">
    <property type="entry name" value="Rx_N"/>
</dbReference>
<organism evidence="7 8">
    <name type="scientific">Populus trichocarpa</name>
    <name type="common">Western balsam poplar</name>
    <name type="synonym">Populus balsamifera subsp. trichocarpa</name>
    <dbReference type="NCBI Taxonomy" id="3694"/>
    <lineage>
        <taxon>Eukaryota</taxon>
        <taxon>Viridiplantae</taxon>
        <taxon>Streptophyta</taxon>
        <taxon>Embryophyta</taxon>
        <taxon>Tracheophyta</taxon>
        <taxon>Spermatophyta</taxon>
        <taxon>Magnoliopsida</taxon>
        <taxon>eudicotyledons</taxon>
        <taxon>Gunneridae</taxon>
        <taxon>Pentapetalae</taxon>
        <taxon>rosids</taxon>
        <taxon>fabids</taxon>
        <taxon>Malpighiales</taxon>
        <taxon>Salicaceae</taxon>
        <taxon>Saliceae</taxon>
        <taxon>Populus</taxon>
    </lineage>
</organism>
<evidence type="ECO:0000313" key="7">
    <source>
        <dbReference type="EMBL" id="PNT40273.1"/>
    </source>
</evidence>
<evidence type="ECO:0008006" key="9">
    <source>
        <dbReference type="Google" id="ProtNLM"/>
    </source>
</evidence>
<reference evidence="7 8" key="1">
    <citation type="journal article" date="2006" name="Science">
        <title>The genome of black cottonwood, Populus trichocarpa (Torr. &amp; Gray).</title>
        <authorList>
            <person name="Tuskan G.A."/>
            <person name="Difazio S."/>
            <person name="Jansson S."/>
            <person name="Bohlmann J."/>
            <person name="Grigoriev I."/>
            <person name="Hellsten U."/>
            <person name="Putnam N."/>
            <person name="Ralph S."/>
            <person name="Rombauts S."/>
            <person name="Salamov A."/>
            <person name="Schein J."/>
            <person name="Sterck L."/>
            <person name="Aerts A."/>
            <person name="Bhalerao R.R."/>
            <person name="Bhalerao R.P."/>
            <person name="Blaudez D."/>
            <person name="Boerjan W."/>
            <person name="Brun A."/>
            <person name="Brunner A."/>
            <person name="Busov V."/>
            <person name="Campbell M."/>
            <person name="Carlson J."/>
            <person name="Chalot M."/>
            <person name="Chapman J."/>
            <person name="Chen G.L."/>
            <person name="Cooper D."/>
            <person name="Coutinho P.M."/>
            <person name="Couturier J."/>
            <person name="Covert S."/>
            <person name="Cronk Q."/>
            <person name="Cunningham R."/>
            <person name="Davis J."/>
            <person name="Degroeve S."/>
            <person name="Dejardin A."/>
            <person name="Depamphilis C."/>
            <person name="Detter J."/>
            <person name="Dirks B."/>
            <person name="Dubchak I."/>
            <person name="Duplessis S."/>
            <person name="Ehlting J."/>
            <person name="Ellis B."/>
            <person name="Gendler K."/>
            <person name="Goodstein D."/>
            <person name="Gribskov M."/>
            <person name="Grimwood J."/>
            <person name="Groover A."/>
            <person name="Gunter L."/>
            <person name="Hamberger B."/>
            <person name="Heinze B."/>
            <person name="Helariutta Y."/>
            <person name="Henrissat B."/>
            <person name="Holligan D."/>
            <person name="Holt R."/>
            <person name="Huang W."/>
            <person name="Islam-Faridi N."/>
            <person name="Jones S."/>
            <person name="Jones-Rhoades M."/>
            <person name="Jorgensen R."/>
            <person name="Joshi C."/>
            <person name="Kangasjarvi J."/>
            <person name="Karlsson J."/>
            <person name="Kelleher C."/>
            <person name="Kirkpatrick R."/>
            <person name="Kirst M."/>
            <person name="Kohler A."/>
            <person name="Kalluri U."/>
            <person name="Larimer F."/>
            <person name="Leebens-Mack J."/>
            <person name="Leple J.C."/>
            <person name="Locascio P."/>
            <person name="Lou Y."/>
            <person name="Lucas S."/>
            <person name="Martin F."/>
            <person name="Montanini B."/>
            <person name="Napoli C."/>
            <person name="Nelson D.R."/>
            <person name="Nelson C."/>
            <person name="Nieminen K."/>
            <person name="Nilsson O."/>
            <person name="Pereda V."/>
            <person name="Peter G."/>
            <person name="Philippe R."/>
            <person name="Pilate G."/>
            <person name="Poliakov A."/>
            <person name="Razumovskaya J."/>
            <person name="Richardson P."/>
            <person name="Rinaldi C."/>
            <person name="Ritland K."/>
            <person name="Rouze P."/>
            <person name="Ryaboy D."/>
            <person name="Schmutz J."/>
            <person name="Schrader J."/>
            <person name="Segerman B."/>
            <person name="Shin H."/>
            <person name="Siddiqui A."/>
            <person name="Sterky F."/>
            <person name="Terry A."/>
            <person name="Tsai C.J."/>
            <person name="Uberbacher E."/>
            <person name="Unneberg P."/>
            <person name="Vahala J."/>
            <person name="Wall K."/>
            <person name="Wessler S."/>
            <person name="Yang G."/>
            <person name="Yin T."/>
            <person name="Douglas C."/>
            <person name="Marra M."/>
            <person name="Sandberg G."/>
            <person name="Van de Peer Y."/>
            <person name="Rokhsar D."/>
        </authorList>
    </citation>
    <scope>NUCLEOTIDE SEQUENCE [LARGE SCALE GENOMIC DNA]</scope>
    <source>
        <strain evidence="8">cv. Nisqually</strain>
    </source>
</reference>
<dbReference type="Pfam" id="PF23559">
    <property type="entry name" value="WHD_DRP"/>
    <property type="match status" value="1"/>
</dbReference>
<dbReference type="EMBL" id="CM009293">
    <property type="protein sequence ID" value="PNT40273.1"/>
    <property type="molecule type" value="Genomic_DNA"/>
</dbReference>
<evidence type="ECO:0000256" key="1">
    <source>
        <dbReference type="ARBA" id="ARBA00022737"/>
    </source>
</evidence>
<dbReference type="Pfam" id="PF25019">
    <property type="entry name" value="LRR_R13L1-DRL21"/>
    <property type="match status" value="1"/>
</dbReference>
<keyword evidence="2" id="KW-0547">Nucleotide-binding</keyword>
<evidence type="ECO:0000256" key="2">
    <source>
        <dbReference type="ARBA" id="ARBA00022741"/>
    </source>
</evidence>